<proteinExistence type="predicted"/>
<dbReference type="GO" id="GO:0080120">
    <property type="term" value="P:CAAX-box protein maturation"/>
    <property type="evidence" value="ECO:0007669"/>
    <property type="project" value="UniProtKB-ARBA"/>
</dbReference>
<keyword evidence="3" id="KW-0645">Protease</keyword>
<feature type="transmembrane region" description="Helical" evidence="1">
    <location>
        <begin position="224"/>
        <end position="249"/>
    </location>
</feature>
<reference evidence="3 4" key="1">
    <citation type="journal article" date="2018" name="Int. J. Syst. Evol. Microbiol.">
        <title>Planococcus salinus sp. nov., a moderately halophilic bacterium isolated from a saline-alkali soil.</title>
        <authorList>
            <person name="Gan L."/>
        </authorList>
    </citation>
    <scope>NUCLEOTIDE SEQUENCE [LARGE SCALE GENOMIC DNA]</scope>
    <source>
        <strain evidence="3 4">LCB217</strain>
    </source>
</reference>
<evidence type="ECO:0000259" key="2">
    <source>
        <dbReference type="Pfam" id="PF02517"/>
    </source>
</evidence>
<protein>
    <submittedName>
        <fullName evidence="3">CPBP family intramembrane metalloprotease</fullName>
    </submittedName>
</protein>
<name>A0A3M8P3Z8_9BACL</name>
<gene>
    <name evidence="3" type="ORF">EEX84_16365</name>
</gene>
<keyword evidence="3" id="KW-0482">Metalloprotease</keyword>
<feature type="transmembrane region" description="Helical" evidence="1">
    <location>
        <begin position="12"/>
        <end position="31"/>
    </location>
</feature>
<dbReference type="Proteomes" id="UP000275473">
    <property type="component" value="Unassembled WGS sequence"/>
</dbReference>
<feature type="transmembrane region" description="Helical" evidence="1">
    <location>
        <begin position="174"/>
        <end position="193"/>
    </location>
</feature>
<dbReference type="AlphaFoldDB" id="A0A3M8P3Z8"/>
<accession>A0A3M8P3Z8</accession>
<evidence type="ECO:0000313" key="3">
    <source>
        <dbReference type="EMBL" id="RNF38110.1"/>
    </source>
</evidence>
<dbReference type="EMBL" id="RIAX01000024">
    <property type="protein sequence ID" value="RNF38110.1"/>
    <property type="molecule type" value="Genomic_DNA"/>
</dbReference>
<keyword evidence="4" id="KW-1185">Reference proteome</keyword>
<keyword evidence="1" id="KW-0472">Membrane</keyword>
<feature type="transmembrane region" description="Helical" evidence="1">
    <location>
        <begin position="135"/>
        <end position="154"/>
    </location>
</feature>
<feature type="transmembrane region" description="Helical" evidence="1">
    <location>
        <begin position="83"/>
        <end position="109"/>
    </location>
</feature>
<sequence length="250" mass="28645">MKNAWLVSFVRIPLLFAMMISFFYLLKLFGLDVTFPFLPDLSVIYFTIVNVFCFFLLSRILKNEGRSIKELAGFQSARLGKDVLYGFLWLFVLYIPFAATVMGTMFVMYGTDFINHFETVFAGDPESYSVSRPTWLLGFAAIVSLLFPFLNAPIEELMYRGYAQSRFIKNYKKVWIGILIPSIGFALQHVMLAASLQGAVVYAAAFFVWGVGSGIIYHKQKRLFPLIICHFLVNIAFSIFPILFLFFGFY</sequence>
<organism evidence="3 4">
    <name type="scientific">Planococcus salinus</name>
    <dbReference type="NCBI Taxonomy" id="1848460"/>
    <lineage>
        <taxon>Bacteria</taxon>
        <taxon>Bacillati</taxon>
        <taxon>Bacillota</taxon>
        <taxon>Bacilli</taxon>
        <taxon>Bacillales</taxon>
        <taxon>Caryophanaceae</taxon>
        <taxon>Planococcus</taxon>
    </lineage>
</organism>
<evidence type="ECO:0000256" key="1">
    <source>
        <dbReference type="SAM" id="Phobius"/>
    </source>
</evidence>
<feature type="transmembrane region" description="Helical" evidence="1">
    <location>
        <begin position="199"/>
        <end position="217"/>
    </location>
</feature>
<feature type="transmembrane region" description="Helical" evidence="1">
    <location>
        <begin position="43"/>
        <end position="62"/>
    </location>
</feature>
<dbReference type="InterPro" id="IPR003675">
    <property type="entry name" value="Rce1/LyrA-like_dom"/>
</dbReference>
<keyword evidence="1" id="KW-0812">Transmembrane</keyword>
<dbReference type="GO" id="GO:0004175">
    <property type="term" value="F:endopeptidase activity"/>
    <property type="evidence" value="ECO:0007669"/>
    <property type="project" value="UniProtKB-ARBA"/>
</dbReference>
<dbReference type="RefSeq" id="WP_123166716.1">
    <property type="nucleotide sequence ID" value="NZ_RIAX01000024.1"/>
</dbReference>
<comment type="caution">
    <text evidence="3">The sequence shown here is derived from an EMBL/GenBank/DDBJ whole genome shotgun (WGS) entry which is preliminary data.</text>
</comment>
<keyword evidence="3" id="KW-0378">Hydrolase</keyword>
<feature type="domain" description="CAAX prenyl protease 2/Lysostaphin resistance protein A-like" evidence="2">
    <location>
        <begin position="141"/>
        <end position="235"/>
    </location>
</feature>
<keyword evidence="1" id="KW-1133">Transmembrane helix</keyword>
<dbReference type="Pfam" id="PF02517">
    <property type="entry name" value="Rce1-like"/>
    <property type="match status" value="1"/>
</dbReference>
<dbReference type="OrthoDB" id="5002656at2"/>
<dbReference type="GO" id="GO:0006508">
    <property type="term" value="P:proteolysis"/>
    <property type="evidence" value="ECO:0007669"/>
    <property type="project" value="UniProtKB-KW"/>
</dbReference>
<evidence type="ECO:0000313" key="4">
    <source>
        <dbReference type="Proteomes" id="UP000275473"/>
    </source>
</evidence>
<dbReference type="GO" id="GO:0008237">
    <property type="term" value="F:metallopeptidase activity"/>
    <property type="evidence" value="ECO:0007669"/>
    <property type="project" value="UniProtKB-KW"/>
</dbReference>